<reference evidence="2 3" key="1">
    <citation type="submission" date="2019-02" db="EMBL/GenBank/DDBJ databases">
        <title>Deep-cultivation of Planctomycetes and their phenomic and genomic characterization uncovers novel biology.</title>
        <authorList>
            <person name="Wiegand S."/>
            <person name="Jogler M."/>
            <person name="Boedeker C."/>
            <person name="Pinto D."/>
            <person name="Vollmers J."/>
            <person name="Rivas-Marin E."/>
            <person name="Kohn T."/>
            <person name="Peeters S.H."/>
            <person name="Heuer A."/>
            <person name="Rast P."/>
            <person name="Oberbeckmann S."/>
            <person name="Bunk B."/>
            <person name="Jeske O."/>
            <person name="Meyerdierks A."/>
            <person name="Storesund J.E."/>
            <person name="Kallscheuer N."/>
            <person name="Luecker S."/>
            <person name="Lage O.M."/>
            <person name="Pohl T."/>
            <person name="Merkel B.J."/>
            <person name="Hornburger P."/>
            <person name="Mueller R.-W."/>
            <person name="Bruemmer F."/>
            <person name="Labrenz M."/>
            <person name="Spormann A.M."/>
            <person name="Op den Camp H."/>
            <person name="Overmann J."/>
            <person name="Amann R."/>
            <person name="Jetten M.S.M."/>
            <person name="Mascher T."/>
            <person name="Medema M.H."/>
            <person name="Devos D.P."/>
            <person name="Kaster A.-K."/>
            <person name="Ovreas L."/>
            <person name="Rohde M."/>
            <person name="Galperin M.Y."/>
            <person name="Jogler C."/>
        </authorList>
    </citation>
    <scope>NUCLEOTIDE SEQUENCE [LARGE SCALE GENOMIC DNA]</scope>
    <source>
        <strain evidence="2 3">V22</strain>
    </source>
</reference>
<dbReference type="RefSeq" id="WP_145261218.1">
    <property type="nucleotide sequence ID" value="NZ_CP036316.1"/>
</dbReference>
<feature type="signal peptide" evidence="1">
    <location>
        <begin position="1"/>
        <end position="17"/>
    </location>
</feature>
<protein>
    <submittedName>
        <fullName evidence="2">Uncharacterized protein</fullName>
    </submittedName>
</protein>
<keyword evidence="1" id="KW-0732">Signal</keyword>
<name>A0A517T783_9PLAN</name>
<dbReference type="PROSITE" id="PS51257">
    <property type="entry name" value="PROKAR_LIPOPROTEIN"/>
    <property type="match status" value="1"/>
</dbReference>
<dbReference type="EMBL" id="CP036316">
    <property type="protein sequence ID" value="QDT64231.1"/>
    <property type="molecule type" value="Genomic_DNA"/>
</dbReference>
<evidence type="ECO:0000313" key="2">
    <source>
        <dbReference type="EMBL" id="QDT64231.1"/>
    </source>
</evidence>
<evidence type="ECO:0000313" key="3">
    <source>
        <dbReference type="Proteomes" id="UP000319976"/>
    </source>
</evidence>
<dbReference type="Proteomes" id="UP000319976">
    <property type="component" value="Chromosome"/>
</dbReference>
<sequence precursor="true">MKRLSLCLIALTLTAAAVGCCSPCGSKCGTGTSFFGPVTNPLMPGGCPNGNCGLGAAPATVYPQGTYVVPESTQAMAPQGGYSMPTTAQTVAPGYSPYSYNQTAAVPMQTVPTY</sequence>
<organism evidence="2 3">
    <name type="scientific">Calycomorphotria hydatis</name>
    <dbReference type="NCBI Taxonomy" id="2528027"/>
    <lineage>
        <taxon>Bacteria</taxon>
        <taxon>Pseudomonadati</taxon>
        <taxon>Planctomycetota</taxon>
        <taxon>Planctomycetia</taxon>
        <taxon>Planctomycetales</taxon>
        <taxon>Planctomycetaceae</taxon>
        <taxon>Calycomorphotria</taxon>
    </lineage>
</organism>
<gene>
    <name evidence="2" type="ORF">V22_14620</name>
</gene>
<accession>A0A517T783</accession>
<feature type="chain" id="PRO_5022109375" evidence="1">
    <location>
        <begin position="18"/>
        <end position="114"/>
    </location>
</feature>
<dbReference type="AlphaFoldDB" id="A0A517T783"/>
<evidence type="ECO:0000256" key="1">
    <source>
        <dbReference type="SAM" id="SignalP"/>
    </source>
</evidence>
<proteinExistence type="predicted"/>
<dbReference type="KEGG" id="chya:V22_14620"/>
<keyword evidence="3" id="KW-1185">Reference proteome</keyword>